<reference evidence="2 3" key="1">
    <citation type="submission" date="2022-11" db="EMBL/GenBank/DDBJ databases">
        <title>Mucor velutinosus strain NIH1002 WGS.</title>
        <authorList>
            <person name="Subramanian P."/>
            <person name="Mullikin J.C."/>
            <person name="Segre J.A."/>
            <person name="Zelazny A.M."/>
        </authorList>
    </citation>
    <scope>NUCLEOTIDE SEQUENCE [LARGE SCALE GENOMIC DNA]</scope>
    <source>
        <strain evidence="2 3">NIH1002</strain>
    </source>
</reference>
<dbReference type="AlphaFoldDB" id="A0AAN7D9P1"/>
<dbReference type="InterPro" id="IPR024368">
    <property type="entry name" value="Ecl1/2/3"/>
</dbReference>
<dbReference type="Pfam" id="PF12855">
    <property type="entry name" value="Ecl1"/>
    <property type="match status" value="1"/>
</dbReference>
<evidence type="ECO:0000313" key="3">
    <source>
        <dbReference type="Proteomes" id="UP001304243"/>
    </source>
</evidence>
<proteinExistence type="predicted"/>
<gene>
    <name evidence="2" type="ORF">ATC70_004937</name>
</gene>
<sequence length="139" mass="15545">MCDLNWCPVCEKAISCESDSLYCSVNCFLVDTKSQINPTKFLSFLKPKSLLRKKKQESSSTLPQLSKSIYTSSSISSSESLFGFEDPMNDDLELPECCDYCDSVKNVQQNQQQQQKPLTNDHALYPNTSSAAAISIPIR</sequence>
<dbReference type="Proteomes" id="UP001304243">
    <property type="component" value="Unassembled WGS sequence"/>
</dbReference>
<evidence type="ECO:0000313" key="2">
    <source>
        <dbReference type="EMBL" id="KAK4510506.1"/>
    </source>
</evidence>
<name>A0AAN7D9P1_9FUNG</name>
<feature type="region of interest" description="Disordered" evidence="1">
    <location>
        <begin position="54"/>
        <end position="73"/>
    </location>
</feature>
<evidence type="ECO:0000256" key="1">
    <source>
        <dbReference type="SAM" id="MobiDB-lite"/>
    </source>
</evidence>
<accession>A0AAN7D9P1</accession>
<protein>
    <submittedName>
        <fullName evidence="2">Uncharacterized protein</fullName>
    </submittedName>
</protein>
<dbReference type="RefSeq" id="XP_064677172.1">
    <property type="nucleotide sequence ID" value="XM_064824236.1"/>
</dbReference>
<comment type="caution">
    <text evidence="2">The sequence shown here is derived from an EMBL/GenBank/DDBJ whole genome shotgun (WGS) entry which is preliminary data.</text>
</comment>
<dbReference type="EMBL" id="JASEJX010000033">
    <property type="protein sequence ID" value="KAK4510506.1"/>
    <property type="molecule type" value="Genomic_DNA"/>
</dbReference>
<organism evidence="2 3">
    <name type="scientific">Mucor velutinosus</name>
    <dbReference type="NCBI Taxonomy" id="708070"/>
    <lineage>
        <taxon>Eukaryota</taxon>
        <taxon>Fungi</taxon>
        <taxon>Fungi incertae sedis</taxon>
        <taxon>Mucoromycota</taxon>
        <taxon>Mucoromycotina</taxon>
        <taxon>Mucoromycetes</taxon>
        <taxon>Mucorales</taxon>
        <taxon>Mucorineae</taxon>
        <taxon>Mucoraceae</taxon>
        <taxon>Mucor</taxon>
    </lineage>
</organism>
<dbReference type="GeneID" id="89948623"/>
<keyword evidence="3" id="KW-1185">Reference proteome</keyword>